<dbReference type="InterPro" id="IPR012334">
    <property type="entry name" value="Pectin_lyas_fold"/>
</dbReference>
<evidence type="ECO:0000256" key="1">
    <source>
        <dbReference type="ARBA" id="ARBA00004613"/>
    </source>
</evidence>
<dbReference type="SUPFAM" id="SSF51126">
    <property type="entry name" value="Pectin lyase-like"/>
    <property type="match status" value="1"/>
</dbReference>
<feature type="chain" id="PRO_5020267657" evidence="4">
    <location>
        <begin position="24"/>
        <end position="614"/>
    </location>
</feature>
<evidence type="ECO:0000256" key="2">
    <source>
        <dbReference type="ARBA" id="ARBA00022525"/>
    </source>
</evidence>
<sequence>MKFSFRPWLVAAFAVLSASALFAQPSGGPYGPLPQTYEVPKDAKRVYFVAPEGKADAAGTLEAPATLEAALAKVVTGDAIILRGGTYRTGGLFLNQGITIQPYKDEQPVIKGTLVADKWESLRDGVWRAKWSTLFPQKPADWWRRNREGMRTPLHKFNNDMVFVDGKPLASKGWEGELDADSYAVDYEGGYVFIKFDPTGRTIEITAFDGFLTRTTREVHGKQSDRKGYTMRGLTITQYAYRALEVEGTEPQKLDDPANFGKEVVGTTIEHTTITHCSRVAGYFRGDRTTFRHCLISDTSTEGVYLIDSADCLLEKNIFTRNNIEQITGYYPSAVKIFNQSYRVVCRDNLIIDNPHSNGLWYDVGNVDGVFINNWVENCLDGFFWEISKNVIVAGNVFKNCQNGIRILNSSGAKVYHNTFFNAPASFQRDTRSAQGDHFGWHPSTGPDVHERHSHVFTGNLMLADARFTAPLLRADQHPALKDRLKEPAFDAVDFNVYARPAAPAPAGNAKGAEDMNTALIQNLSAALIAWSPGAGETNQFMLMAPAELTAKLSRFEKNSVLLPLAPNAVVQSPELRNYQPARALPVKAPLPAEVAKLLGWPAQDGYVPGAYQN</sequence>
<keyword evidence="2" id="KW-0964">Secreted</keyword>
<dbReference type="SMART" id="SM00710">
    <property type="entry name" value="PbH1"/>
    <property type="match status" value="4"/>
</dbReference>
<dbReference type="AlphaFoldDB" id="A0A4Q1C7N2"/>
<dbReference type="InterPro" id="IPR022441">
    <property type="entry name" value="Para_beta_helix_rpt-2"/>
</dbReference>
<organism evidence="6 7">
    <name type="scientific">Oleiharenicola lentus</name>
    <dbReference type="NCBI Taxonomy" id="2508720"/>
    <lineage>
        <taxon>Bacteria</taxon>
        <taxon>Pseudomonadati</taxon>
        <taxon>Verrucomicrobiota</taxon>
        <taxon>Opitutia</taxon>
        <taxon>Opitutales</taxon>
        <taxon>Opitutaceae</taxon>
        <taxon>Oleiharenicola</taxon>
    </lineage>
</organism>
<dbReference type="GO" id="GO:0016837">
    <property type="term" value="F:carbon-oxygen lyase activity, acting on polysaccharides"/>
    <property type="evidence" value="ECO:0007669"/>
    <property type="project" value="TreeGrafter"/>
</dbReference>
<dbReference type="PANTHER" id="PTHR40088:SF2">
    <property type="entry name" value="SECRETED SUGAR HYDROLASE"/>
    <property type="match status" value="1"/>
</dbReference>
<dbReference type="InterPro" id="IPR039448">
    <property type="entry name" value="Beta_helix"/>
</dbReference>
<dbReference type="PANTHER" id="PTHR40088">
    <property type="entry name" value="PECTATE LYASE (EUROFUNG)"/>
    <property type="match status" value="1"/>
</dbReference>
<gene>
    <name evidence="6" type="ORF">ESB00_02760</name>
</gene>
<comment type="subcellular location">
    <subcellularLocation>
        <location evidence="1">Secreted</location>
    </subcellularLocation>
</comment>
<protein>
    <submittedName>
        <fullName evidence="6">Right-handed parallel beta-helix repeat-containing protein</fullName>
    </submittedName>
</protein>
<evidence type="ECO:0000313" key="6">
    <source>
        <dbReference type="EMBL" id="RXK54836.1"/>
    </source>
</evidence>
<comment type="caution">
    <text evidence="6">The sequence shown here is derived from an EMBL/GenBank/DDBJ whole genome shotgun (WGS) entry which is preliminary data.</text>
</comment>
<evidence type="ECO:0000259" key="5">
    <source>
        <dbReference type="Pfam" id="PF13229"/>
    </source>
</evidence>
<proteinExistence type="predicted"/>
<dbReference type="OrthoDB" id="1110870at2"/>
<keyword evidence="3 4" id="KW-0732">Signal</keyword>
<dbReference type="Proteomes" id="UP000290218">
    <property type="component" value="Unassembled WGS sequence"/>
</dbReference>
<dbReference type="Gene3D" id="2.160.20.10">
    <property type="entry name" value="Single-stranded right-handed beta-helix, Pectin lyase-like"/>
    <property type="match status" value="2"/>
</dbReference>
<evidence type="ECO:0000256" key="3">
    <source>
        <dbReference type="ARBA" id="ARBA00022729"/>
    </source>
</evidence>
<accession>A0A4Q1C7N2</accession>
<keyword evidence="7" id="KW-1185">Reference proteome</keyword>
<dbReference type="InterPro" id="IPR052052">
    <property type="entry name" value="Polysaccharide_Lyase_9"/>
</dbReference>
<feature type="domain" description="Right handed beta helix" evidence="5">
    <location>
        <begin position="266"/>
        <end position="420"/>
    </location>
</feature>
<evidence type="ECO:0000313" key="7">
    <source>
        <dbReference type="Proteomes" id="UP000290218"/>
    </source>
</evidence>
<dbReference type="Pfam" id="PF13229">
    <property type="entry name" value="Beta_helix"/>
    <property type="match status" value="1"/>
</dbReference>
<dbReference type="InterPro" id="IPR006626">
    <property type="entry name" value="PbH1"/>
</dbReference>
<reference evidence="6 7" key="1">
    <citation type="submission" date="2019-01" db="EMBL/GenBank/DDBJ databases">
        <title>Lacunisphaera sp. strain TWA-58.</title>
        <authorList>
            <person name="Chen W.-M."/>
        </authorList>
    </citation>
    <scope>NUCLEOTIDE SEQUENCE [LARGE SCALE GENOMIC DNA]</scope>
    <source>
        <strain evidence="6 7">TWA-58</strain>
    </source>
</reference>
<dbReference type="EMBL" id="SDHX01000001">
    <property type="protein sequence ID" value="RXK54836.1"/>
    <property type="molecule type" value="Genomic_DNA"/>
</dbReference>
<dbReference type="InterPro" id="IPR011050">
    <property type="entry name" value="Pectin_lyase_fold/virulence"/>
</dbReference>
<name>A0A4Q1C7N2_9BACT</name>
<dbReference type="GO" id="GO:0005576">
    <property type="term" value="C:extracellular region"/>
    <property type="evidence" value="ECO:0007669"/>
    <property type="project" value="UniProtKB-SubCell"/>
</dbReference>
<feature type="signal peptide" evidence="4">
    <location>
        <begin position="1"/>
        <end position="23"/>
    </location>
</feature>
<dbReference type="NCBIfam" id="TIGR03804">
    <property type="entry name" value="para_beta_helix"/>
    <property type="match status" value="1"/>
</dbReference>
<dbReference type="RefSeq" id="WP_129046200.1">
    <property type="nucleotide sequence ID" value="NZ_SDHX01000001.1"/>
</dbReference>
<evidence type="ECO:0000256" key="4">
    <source>
        <dbReference type="SAM" id="SignalP"/>
    </source>
</evidence>